<feature type="compositionally biased region" description="Polar residues" evidence="11">
    <location>
        <begin position="1614"/>
        <end position="1623"/>
    </location>
</feature>
<dbReference type="GO" id="GO:0005634">
    <property type="term" value="C:nucleus"/>
    <property type="evidence" value="ECO:0007669"/>
    <property type="project" value="UniProtKB-SubCell"/>
</dbReference>
<accession>A0A1Q3CKT1</accession>
<keyword evidence="10" id="KW-0539">Nucleus</keyword>
<keyword evidence="8" id="KW-0863">Zinc-finger</keyword>
<feature type="domain" description="SET" evidence="12">
    <location>
        <begin position="1277"/>
        <end position="1402"/>
    </location>
</feature>
<gene>
    <name evidence="16" type="ORF">CFOL_v3_24265</name>
</gene>
<dbReference type="OrthoDB" id="422362at2759"/>
<keyword evidence="17" id="KW-1185">Reference proteome</keyword>
<sequence>MVSCEKLTSIEGSLHSSAIGQHMCLELTEEPVPEQQLCLEEGGNLIDSNADTNNNAPDDCPEFPWDVNSDLNIECLSSANVVESNCVESRDGLVGGFDNVGCLDSEKLLDDESGVCGDLLKEGESGVHYSQGRIGGLSLETVAGVELDNSLDDGCEASGNCLKVGASEVDNCEVKTDGLCLENVVCLNLEKSLDDGCGASGNCLKECTNEANDCNMNTDGVCFQKQESRGENGLINLSGCKFSLEVMTPARDCIQEEQEKDEKSVSGHQEVGFMEENGDALTRLHTDTCDQPSSSNGCEMPSKLIITTLPRDCVQEEQKGAMITASLSVGGVLEVMDDQDHGLAQFKDIRDQMLPSQGCAMPSDSAPLTFLTNNCIQQGEEKVDKIGDCPSAEAVVQQSNLSANIKKHALDQMIPSQDCQMPLELITLACFPRGFAQQDGQRDDQIVNISSAEAVMEVVERVSEAVETKCVADTVIVALPAQLCLKSLKSLPMADKMSDCAQQNEQRVYKSATVSYTDDFTEFVEEKNDIRTDSKVKSLREKIPVDDNACNLKDASFKGASSCFVDCPEQTETEGKVSVRVNCVSETKCAGTVSSFSRRRSTVSKSTHNQTEGAARKCRNTTKVPNPDESIEIIFNAARRKRSCISKPARSSMWGLLGNVMEFLLKSDGLVINQFQNKRILKAKGVQRSGIREKSRAGRGSRGLSRKWHASGSCLHLKVKLGKGFDQDSLNVMVPEVVDPSASANFINSDYGTEVCRRSSIEFPRLDSGVQEKLAEEGTKKKFQHFDKTLEEAKTYSDASSMDVHIKNKDLENVISDKVVGDDADDHLGIPFHLAVEPLEGALENRYIDPGTSPDSEVIDVGPDTQVDSRCREDLHDAVLISSNTLAAPGDVISSKTGQKKGKFPHAGNCLSEVRVPGASINKAKPLKKRGGRRKTDNGFNSSEGLTSSTVTNASSNTLSCNSTSVKQFLLSRDTDLRVSGEALKLESGAETKTCCNLNVCLGPSEPHDCRNMLPSAKSEGHQLSKNLKSGVSKGKSKVFESAKSRRRDASRPMGNPKKLLNKSRVKEKAVCDQVGYRMGGDPESADDYRNKKTGDSNASAGPANMDMVSVGVVEQGFPSENAWVSCDDCHKWRRIPVPLANSLDENCRWVCKDNMDKAYADCSFPQEKSNADINAELGISDAEEDAYNGRWTYKGSEKGLDYRNVTVPQNSRFKRIDTNEFLRRSRKTQTIDEIMVCHCKPPPDGQLGCGDECLNRMLNIECVQGTCPCGDLCSNQQFQKRKYASMRWDRCGRKGYGLLMSEHIFKGHFLIEYVGEVLDMHAYEERQKQYALKGHKHFYFMTLNGSEVIDACAKGNLGRFINHSCDPNCRTEKWMVNGEICIGLFALRDIKKDEEVTFDYNYVRVFGAAAKKCFCGSPYCRGYIGGDPLNTEVIIEGDSDEEYPEPVMLEDGETWVDLDQVISRTSYFNGAEIEIVERISKDRDKMENLTVAVGPLEITSEMDDSVNQSDSTVSQIKSSVEMGDLKGKISSVVPVKLFVQTEDIKNKPSPAGEKESSMEDEITDKTSCTIQRLETSATMMLGKPSSDGKRIFRKSRFRLKTSHPSRSIKKGKVSSNPPNGNKVQMIANKAEVLAVKPKKVMEASNGRFEAVQEKLNELLDAYGGISKRKDAPKGYLKLLLLTAASGGSGNSEAIQSNRDLSMIIDALLKTKSRVVLIDIINKNGLRMLHNIMKQYRRDFKKIPILRKLLKVLEYLAMREILTLEHINGGPPCPGMERFYISSHRRKVVYIQVHQIARNFRDRWIPRPIRKLSHMDRDDGRVEFCRSSNCNRMSSSQNHQRDQGGRPTEAIDSVKKLVHATTSVGSTVSSSIPSAGSCLTNGTKTRKRKSRWDQPAETNPDSRSLQHKEQKIDESLNADNGRQNDHEDLPPGFSSPHEALVVSSNVSSTATALLKENVYPLKCPSGVVIGYPQQKFISRVPVSYGVPVPIVQQFGSPQVDTVGSWAIAPGMPFHPFPPLPPFPHYSKDTPTSAVSMPTNEPAQQEQRDRCGPAACYPDENIPSTTASCLSDMDISGGNIQQELKEGRGSSPDLCKRYFRQQKWNKTKFGPPCLWRRNGQGYLGNNSRGEPCNTDVGNLTNDHRSS</sequence>
<feature type="compositionally biased region" description="Low complexity" evidence="11">
    <location>
        <begin position="1864"/>
        <end position="1877"/>
    </location>
</feature>
<keyword evidence="5" id="KW-0808">Transferase</keyword>
<evidence type="ECO:0000256" key="10">
    <source>
        <dbReference type="ARBA" id="ARBA00023242"/>
    </source>
</evidence>
<dbReference type="SMART" id="SM00570">
    <property type="entry name" value="AWS"/>
    <property type="match status" value="1"/>
</dbReference>
<dbReference type="InterPro" id="IPR046341">
    <property type="entry name" value="SET_dom_sf"/>
</dbReference>
<dbReference type="PANTHER" id="PTHR22884">
    <property type="entry name" value="SET DOMAIN PROTEINS"/>
    <property type="match status" value="1"/>
</dbReference>
<feature type="domain" description="Post-SET" evidence="13">
    <location>
        <begin position="1410"/>
        <end position="1426"/>
    </location>
</feature>
<dbReference type="Gene3D" id="3.30.40.100">
    <property type="match status" value="1"/>
</dbReference>
<dbReference type="STRING" id="3775.A0A1Q3CKT1"/>
<feature type="region of interest" description="Disordered" evidence="11">
    <location>
        <begin position="2121"/>
        <end position="2145"/>
    </location>
</feature>
<keyword evidence="6" id="KW-0949">S-adenosyl-L-methionine</keyword>
<evidence type="ECO:0000313" key="16">
    <source>
        <dbReference type="EMBL" id="GAV80805.1"/>
    </source>
</evidence>
<feature type="compositionally biased region" description="Basic and acidic residues" evidence="11">
    <location>
        <begin position="1545"/>
        <end position="1558"/>
    </location>
</feature>
<dbReference type="InterPro" id="IPR050777">
    <property type="entry name" value="SET2_Histone-Lys_MeTrsfase"/>
</dbReference>
<evidence type="ECO:0000256" key="1">
    <source>
        <dbReference type="ARBA" id="ARBA00004123"/>
    </source>
</evidence>
<reference evidence="17" key="1">
    <citation type="submission" date="2016-04" db="EMBL/GenBank/DDBJ databases">
        <title>Cephalotus genome sequencing.</title>
        <authorList>
            <person name="Fukushima K."/>
            <person name="Hasebe M."/>
            <person name="Fang X."/>
        </authorList>
    </citation>
    <scope>NUCLEOTIDE SEQUENCE [LARGE SCALE GENOMIC DNA]</scope>
    <source>
        <strain evidence="17">cv. St1</strain>
    </source>
</reference>
<dbReference type="PROSITE" id="PS50868">
    <property type="entry name" value="POST_SET"/>
    <property type="match status" value="1"/>
</dbReference>
<evidence type="ECO:0000256" key="5">
    <source>
        <dbReference type="ARBA" id="ARBA00022679"/>
    </source>
</evidence>
<feature type="region of interest" description="Disordered" evidence="11">
    <location>
        <begin position="1601"/>
        <end position="1623"/>
    </location>
</feature>
<keyword evidence="3" id="KW-0158">Chromosome</keyword>
<comment type="caution">
    <text evidence="16">The sequence shown here is derived from an EMBL/GenBank/DDBJ whole genome shotgun (WGS) entry which is preliminary data.</text>
</comment>
<dbReference type="FunCoup" id="A0A1Q3CKT1">
    <property type="interactions" value="649"/>
</dbReference>
<feature type="domain" description="AWS" evidence="15">
    <location>
        <begin position="1233"/>
        <end position="1283"/>
    </location>
</feature>
<feature type="compositionally biased region" description="Basic and acidic residues" evidence="11">
    <location>
        <begin position="1038"/>
        <end position="1051"/>
    </location>
</feature>
<feature type="compositionally biased region" description="Low complexity" evidence="11">
    <location>
        <begin position="946"/>
        <end position="957"/>
    </location>
</feature>
<dbReference type="GO" id="GO:0046975">
    <property type="term" value="F:histone H3K36 methyltransferase activity"/>
    <property type="evidence" value="ECO:0007669"/>
    <property type="project" value="InterPro"/>
</dbReference>
<feature type="region of interest" description="Disordered" evidence="11">
    <location>
        <begin position="1829"/>
        <end position="1848"/>
    </location>
</feature>
<evidence type="ECO:0000256" key="7">
    <source>
        <dbReference type="ARBA" id="ARBA00022723"/>
    </source>
</evidence>
<dbReference type="SMART" id="SM00508">
    <property type="entry name" value="PostSET"/>
    <property type="match status" value="1"/>
</dbReference>
<comment type="subcellular location">
    <subcellularLocation>
        <location evidence="2">Chromosome</location>
    </subcellularLocation>
    <subcellularLocation>
        <location evidence="1">Nucleus</location>
    </subcellularLocation>
</comment>
<evidence type="ECO:0000256" key="11">
    <source>
        <dbReference type="SAM" id="MobiDB-lite"/>
    </source>
</evidence>
<dbReference type="GO" id="GO:0008270">
    <property type="term" value="F:zinc ion binding"/>
    <property type="evidence" value="ECO:0007669"/>
    <property type="project" value="UniProtKB-KW"/>
</dbReference>
<evidence type="ECO:0000256" key="8">
    <source>
        <dbReference type="ARBA" id="ARBA00022771"/>
    </source>
</evidence>
<organism evidence="16 17">
    <name type="scientific">Cephalotus follicularis</name>
    <name type="common">Albany pitcher plant</name>
    <dbReference type="NCBI Taxonomy" id="3775"/>
    <lineage>
        <taxon>Eukaryota</taxon>
        <taxon>Viridiplantae</taxon>
        <taxon>Streptophyta</taxon>
        <taxon>Embryophyta</taxon>
        <taxon>Tracheophyta</taxon>
        <taxon>Spermatophyta</taxon>
        <taxon>Magnoliopsida</taxon>
        <taxon>eudicotyledons</taxon>
        <taxon>Gunneridae</taxon>
        <taxon>Pentapetalae</taxon>
        <taxon>rosids</taxon>
        <taxon>fabids</taxon>
        <taxon>Oxalidales</taxon>
        <taxon>Cephalotaceae</taxon>
        <taxon>Cephalotus</taxon>
    </lineage>
</organism>
<feature type="compositionally biased region" description="Basic residues" evidence="11">
    <location>
        <begin position="1601"/>
        <end position="1613"/>
    </location>
</feature>
<keyword evidence="7" id="KW-0479">Metal-binding</keyword>
<evidence type="ECO:0000259" key="14">
    <source>
        <dbReference type="PROSITE" id="PS51050"/>
    </source>
</evidence>
<dbReference type="Proteomes" id="UP000187406">
    <property type="component" value="Unassembled WGS sequence"/>
</dbReference>
<dbReference type="Pfam" id="PF07496">
    <property type="entry name" value="zf-CW"/>
    <property type="match status" value="1"/>
</dbReference>
<feature type="compositionally biased region" description="Low complexity" evidence="11">
    <location>
        <begin position="1024"/>
        <end position="1034"/>
    </location>
</feature>
<dbReference type="SUPFAM" id="SSF82199">
    <property type="entry name" value="SET domain"/>
    <property type="match status" value="1"/>
</dbReference>
<keyword evidence="4" id="KW-0489">Methyltransferase</keyword>
<dbReference type="PROSITE" id="PS51050">
    <property type="entry name" value="ZF_CW"/>
    <property type="match status" value="1"/>
</dbReference>
<dbReference type="InParanoid" id="A0A1Q3CKT1"/>
<feature type="non-terminal residue" evidence="16">
    <location>
        <position position="2145"/>
    </location>
</feature>
<feature type="region of interest" description="Disordered" evidence="11">
    <location>
        <begin position="1545"/>
        <end position="1564"/>
    </location>
</feature>
<dbReference type="Gene3D" id="2.170.270.10">
    <property type="entry name" value="SET domain"/>
    <property type="match status" value="1"/>
</dbReference>
<evidence type="ECO:0000256" key="4">
    <source>
        <dbReference type="ARBA" id="ARBA00022603"/>
    </source>
</evidence>
<evidence type="ECO:0000259" key="15">
    <source>
        <dbReference type="PROSITE" id="PS51215"/>
    </source>
</evidence>
<feature type="region of interest" description="Disordered" evidence="11">
    <location>
        <begin position="1864"/>
        <end position="1938"/>
    </location>
</feature>
<evidence type="ECO:0000259" key="13">
    <source>
        <dbReference type="PROSITE" id="PS50868"/>
    </source>
</evidence>
<keyword evidence="9" id="KW-0862">Zinc</keyword>
<evidence type="ECO:0000256" key="3">
    <source>
        <dbReference type="ARBA" id="ARBA00022454"/>
    </source>
</evidence>
<feature type="compositionally biased region" description="Basic and acidic residues" evidence="11">
    <location>
        <begin position="1904"/>
        <end position="1914"/>
    </location>
</feature>
<feature type="region of interest" description="Disordered" evidence="11">
    <location>
        <begin position="1016"/>
        <end position="1059"/>
    </location>
</feature>
<dbReference type="GO" id="GO:0032259">
    <property type="term" value="P:methylation"/>
    <property type="evidence" value="ECO:0007669"/>
    <property type="project" value="UniProtKB-KW"/>
</dbReference>
<evidence type="ECO:0000256" key="9">
    <source>
        <dbReference type="ARBA" id="ARBA00022833"/>
    </source>
</evidence>
<dbReference type="Pfam" id="PF17907">
    <property type="entry name" value="AWS"/>
    <property type="match status" value="1"/>
</dbReference>
<dbReference type="FunFam" id="2.170.270.10:FF:000035">
    <property type="entry name" value="Histone-lysine N-methyltransferase"/>
    <property type="match status" value="1"/>
</dbReference>
<dbReference type="CDD" id="cd19172">
    <property type="entry name" value="SET_SETD2"/>
    <property type="match status" value="1"/>
</dbReference>
<evidence type="ECO:0000256" key="2">
    <source>
        <dbReference type="ARBA" id="ARBA00004286"/>
    </source>
</evidence>
<name>A0A1Q3CKT1_CEPFO</name>
<dbReference type="InterPro" id="IPR011124">
    <property type="entry name" value="Znf_CW"/>
</dbReference>
<protein>
    <submittedName>
        <fullName evidence="16">SET domain-containing protein/zf-CW domain-containing protein</fullName>
    </submittedName>
</protein>
<dbReference type="GO" id="GO:0005694">
    <property type="term" value="C:chromosome"/>
    <property type="evidence" value="ECO:0007669"/>
    <property type="project" value="UniProtKB-SubCell"/>
</dbReference>
<dbReference type="InterPro" id="IPR044437">
    <property type="entry name" value="SETD2/Set2_SET"/>
</dbReference>
<evidence type="ECO:0000259" key="12">
    <source>
        <dbReference type="PROSITE" id="PS50280"/>
    </source>
</evidence>
<dbReference type="Pfam" id="PF00856">
    <property type="entry name" value="SET"/>
    <property type="match status" value="1"/>
</dbReference>
<feature type="domain" description="CW-type" evidence="14">
    <location>
        <begin position="1118"/>
        <end position="1171"/>
    </location>
</feature>
<evidence type="ECO:0000256" key="6">
    <source>
        <dbReference type="ARBA" id="ARBA00022691"/>
    </source>
</evidence>
<evidence type="ECO:0000313" key="17">
    <source>
        <dbReference type="Proteomes" id="UP000187406"/>
    </source>
</evidence>
<dbReference type="SMART" id="SM00317">
    <property type="entry name" value="SET"/>
    <property type="match status" value="1"/>
</dbReference>
<feature type="region of interest" description="Disordered" evidence="11">
    <location>
        <begin position="1077"/>
        <end position="1104"/>
    </location>
</feature>
<proteinExistence type="predicted"/>
<dbReference type="InterPro" id="IPR001214">
    <property type="entry name" value="SET_dom"/>
</dbReference>
<dbReference type="InterPro" id="IPR003616">
    <property type="entry name" value="Post-SET_dom"/>
</dbReference>
<dbReference type="InterPro" id="IPR006560">
    <property type="entry name" value="AWS_dom"/>
</dbReference>
<feature type="region of interest" description="Disordered" evidence="11">
    <location>
        <begin position="600"/>
        <end position="622"/>
    </location>
</feature>
<dbReference type="PROSITE" id="PS50280">
    <property type="entry name" value="SET"/>
    <property type="match status" value="1"/>
</dbReference>
<dbReference type="PROSITE" id="PS51215">
    <property type="entry name" value="AWS"/>
    <property type="match status" value="1"/>
</dbReference>
<dbReference type="EMBL" id="BDDD01002264">
    <property type="protein sequence ID" value="GAV80805.1"/>
    <property type="molecule type" value="Genomic_DNA"/>
</dbReference>
<feature type="region of interest" description="Disordered" evidence="11">
    <location>
        <begin position="923"/>
        <end position="957"/>
    </location>
</feature>